<evidence type="ECO:0000313" key="1">
    <source>
        <dbReference type="EMBL" id="AIW03517.1"/>
    </source>
</evidence>
<keyword evidence="2" id="KW-1185">Reference proteome</keyword>
<name>A0A0A0RNE5_9CAUD</name>
<gene>
    <name evidence="1" type="ORF">CPT_Moonbeam119</name>
</gene>
<dbReference type="GeneID" id="24608094"/>
<sequence length="58" mass="7100">MGVHTTYDEMRDRLREQLDDCLRDAKAMFDEDIWGYHEMRSEYIIDVYQAIKRARDEV</sequence>
<evidence type="ECO:0000313" key="2">
    <source>
        <dbReference type="Proteomes" id="UP000030207"/>
    </source>
</evidence>
<dbReference type="KEGG" id="vg:24608094"/>
<reference evidence="1 2" key="1">
    <citation type="submission" date="2014-07" db="EMBL/GenBank/DDBJ databases">
        <title>Complete Genome of Bacillus megaterium Myophage Moonbeam.</title>
        <authorList>
            <person name="Cadungog J.N."/>
            <person name="Khatemi B.E."/>
            <person name="Hernandez A.C."/>
            <person name="Everett G.F.K."/>
        </authorList>
    </citation>
    <scope>NUCLEOTIDE SEQUENCE [LARGE SCALE GENOMIC DNA]</scope>
</reference>
<accession>A0A0A0RNE5</accession>
<dbReference type="RefSeq" id="YP_009151682.1">
    <property type="nucleotide sequence ID" value="NC_027374.1"/>
</dbReference>
<proteinExistence type="predicted"/>
<dbReference type="Proteomes" id="UP000030207">
    <property type="component" value="Segment"/>
</dbReference>
<protein>
    <submittedName>
        <fullName evidence="1">Uncharacterized protein</fullName>
    </submittedName>
</protein>
<organism evidence="1 2">
    <name type="scientific">Bacillus phage Moonbeam</name>
    <dbReference type="NCBI Taxonomy" id="1540091"/>
    <lineage>
        <taxon>Viruses</taxon>
        <taxon>Duplodnaviria</taxon>
        <taxon>Heunggongvirae</taxon>
        <taxon>Uroviricota</taxon>
        <taxon>Caudoviricetes</taxon>
        <taxon>Herelleviridae</taxon>
        <taxon>Bastillevirinae</taxon>
        <taxon>Moonbeamvirus</taxon>
        <taxon>Moonbeamvirus moonbeam</taxon>
    </lineage>
</organism>
<dbReference type="EMBL" id="KM236246">
    <property type="protein sequence ID" value="AIW03517.1"/>
    <property type="molecule type" value="Genomic_DNA"/>
</dbReference>